<name>S9QBG5_9RHOB</name>
<comment type="caution">
    <text evidence="5">The sequence shown here is derived from an EMBL/GenBank/DDBJ whole genome shotgun (WGS) entry which is preliminary data.</text>
</comment>
<reference evidence="6" key="1">
    <citation type="journal article" date="2014" name="Stand. Genomic Sci.">
        <title>Genome sequence of the exopolysaccharide-producing Salipiger mucosus type strain (DSM 16094(T)), a moderately halophilic member of the Roseobacter clade.</title>
        <authorList>
            <person name="Riedel T."/>
            <person name="Spring S."/>
            <person name="Fiebig A."/>
            <person name="Petersen J."/>
            <person name="Kyrpides N.C."/>
            <person name="Goker M."/>
            <person name="Klenk H.P."/>
        </authorList>
    </citation>
    <scope>NUCLEOTIDE SEQUENCE [LARGE SCALE GENOMIC DNA]</scope>
    <source>
        <strain evidence="6">DSM 16094</strain>
    </source>
</reference>
<dbReference type="InterPro" id="IPR029752">
    <property type="entry name" value="D-isomer_DH_CS1"/>
</dbReference>
<dbReference type="SUPFAM" id="SSF52283">
    <property type="entry name" value="Formate/glycerate dehydrogenase catalytic domain-like"/>
    <property type="match status" value="1"/>
</dbReference>
<dbReference type="AlphaFoldDB" id="S9QBG5"/>
<keyword evidence="3" id="KW-0520">NAD</keyword>
<dbReference type="Proteomes" id="UP000015347">
    <property type="component" value="Unassembled WGS sequence"/>
</dbReference>
<evidence type="ECO:0000259" key="4">
    <source>
        <dbReference type="Pfam" id="PF02826"/>
    </source>
</evidence>
<dbReference type="Pfam" id="PF02826">
    <property type="entry name" value="2-Hacid_dh_C"/>
    <property type="match status" value="1"/>
</dbReference>
<dbReference type="PANTHER" id="PTHR42789">
    <property type="entry name" value="D-ISOMER SPECIFIC 2-HYDROXYACID DEHYDROGENASE FAMILY PROTEIN (AFU_ORTHOLOGUE AFUA_6G10090)"/>
    <property type="match status" value="1"/>
</dbReference>
<evidence type="ECO:0000313" key="6">
    <source>
        <dbReference type="Proteomes" id="UP000015347"/>
    </source>
</evidence>
<keyword evidence="6" id="KW-1185">Reference proteome</keyword>
<dbReference type="GO" id="GO:0004617">
    <property type="term" value="F:phosphoglycerate dehydrogenase activity"/>
    <property type="evidence" value="ECO:0007669"/>
    <property type="project" value="UniProtKB-EC"/>
</dbReference>
<organism evidence="5 6">
    <name type="scientific">Salipiger mucosus DSM 16094</name>
    <dbReference type="NCBI Taxonomy" id="1123237"/>
    <lineage>
        <taxon>Bacteria</taxon>
        <taxon>Pseudomonadati</taxon>
        <taxon>Pseudomonadota</taxon>
        <taxon>Alphaproteobacteria</taxon>
        <taxon>Rhodobacterales</taxon>
        <taxon>Roseobacteraceae</taxon>
        <taxon>Salipiger</taxon>
    </lineage>
</organism>
<dbReference type="InterPro" id="IPR050857">
    <property type="entry name" value="D-2-hydroxyacid_DH"/>
</dbReference>
<feature type="domain" description="D-isomer specific 2-hydroxyacid dehydrogenase NAD-binding" evidence="4">
    <location>
        <begin position="111"/>
        <end position="252"/>
    </location>
</feature>
<keyword evidence="2 5" id="KW-0560">Oxidoreductase</keyword>
<dbReference type="SUPFAM" id="SSF51735">
    <property type="entry name" value="NAD(P)-binding Rossmann-fold domains"/>
    <property type="match status" value="1"/>
</dbReference>
<accession>S9QBG5</accession>
<protein>
    <submittedName>
        <fullName evidence="5">D-3-phosphoglycerate dehydrogenase</fullName>
        <ecNumber evidence="5">1.1.1.95</ecNumber>
    </submittedName>
</protein>
<dbReference type="InterPro" id="IPR036291">
    <property type="entry name" value="NAD(P)-bd_dom_sf"/>
</dbReference>
<evidence type="ECO:0000256" key="3">
    <source>
        <dbReference type="ARBA" id="ARBA00023027"/>
    </source>
</evidence>
<dbReference type="Gene3D" id="3.40.50.720">
    <property type="entry name" value="NAD(P)-binding Rossmann-like Domain"/>
    <property type="match status" value="2"/>
</dbReference>
<gene>
    <name evidence="5" type="ORF">Salmuc_04338</name>
</gene>
<proteinExistence type="inferred from homology"/>
<dbReference type="HOGENOM" id="CLU_019796_1_3_5"/>
<dbReference type="RefSeq" id="WP_021120593.1">
    <property type="nucleotide sequence ID" value="NZ_KE557279.1"/>
</dbReference>
<dbReference type="GO" id="GO:0051287">
    <property type="term" value="F:NAD binding"/>
    <property type="evidence" value="ECO:0007669"/>
    <property type="project" value="InterPro"/>
</dbReference>
<dbReference type="EC" id="1.1.1.95" evidence="5"/>
<dbReference type="STRING" id="1123237.Salmuc_04338"/>
<dbReference type="eggNOG" id="COG1052">
    <property type="taxonomic scope" value="Bacteria"/>
</dbReference>
<evidence type="ECO:0000256" key="2">
    <source>
        <dbReference type="ARBA" id="ARBA00023002"/>
    </source>
</evidence>
<sequence length="302" mass="31724">MPTDFTVLTTSPGFATRGDHAEQLARAGAHLLRHAQDDAELPELVAGARYLVAGLVPVDARLLDAAPGLRGVLKHGVGLDSIDIRACSQRGLPVLNTPGANASAVAELALGAIFALWRNTVPGHLSVTSGGWDRRVGRELGGATLGILGFGQIGRALAGLARGIGMAVIAHDPWADLETARAMGVTLAEREAVLRGCDVLSVHVAGGPDTRGLIGVPEIAMMRPGTTILNFARGGIVDLDALHAALETGQIGRGRARRLRDRTPQTSRIRSFPIRACSSRRIPGPTRTSRCCAWARWSSTTS</sequence>
<dbReference type="PANTHER" id="PTHR42789:SF1">
    <property type="entry name" value="D-ISOMER SPECIFIC 2-HYDROXYACID DEHYDROGENASE FAMILY PROTEIN (AFU_ORTHOLOGUE AFUA_6G10090)"/>
    <property type="match status" value="1"/>
</dbReference>
<comment type="similarity">
    <text evidence="1">Belongs to the D-isomer specific 2-hydroxyacid dehydrogenase family.</text>
</comment>
<evidence type="ECO:0000256" key="1">
    <source>
        <dbReference type="ARBA" id="ARBA00005854"/>
    </source>
</evidence>
<evidence type="ECO:0000313" key="5">
    <source>
        <dbReference type="EMBL" id="EPX78756.1"/>
    </source>
</evidence>
<dbReference type="InterPro" id="IPR006140">
    <property type="entry name" value="D-isomer_DH_NAD-bd"/>
</dbReference>
<dbReference type="EMBL" id="APVH01000038">
    <property type="protein sequence ID" value="EPX78756.1"/>
    <property type="molecule type" value="Genomic_DNA"/>
</dbReference>
<dbReference type="PROSITE" id="PS00065">
    <property type="entry name" value="D_2_HYDROXYACID_DH_1"/>
    <property type="match status" value="1"/>
</dbReference>